<sequence length="506" mass="55250">MSSETRSIDDSRDAIRERHADAREELVPDDPARHYIGGEWVESASGETFETRDPTTGEVLAEAQAGTGEDIDRAVEAAWAAYDSEWSGADPTKRQRVLTGIADRIEEHRSDLATLETLDNGKPIREARADVALVADQFRYFAGAVRTHGGETVPTDDRKTIQTIREPYGVVGAVVPWNFPLLIAAWKLAPALAAGNCVVLKPAEETPLSVLELVRLVDDVLPDGVVNVVTGYGAEAGAPLTEHPEVRKVSFTGSTAVGREVMKAAAENITDVTLELGGKSPVVVFPDADIEQAVRVMMLAMFYNTGECCTAGTRLFVHEEVYEEFMDAFVESAQGLQMGDPLSKDTRLGPKVSEEQVERTLSYVEQAREDGARVVTGGGQPEDEALADGCFVVPTVIDEIDHDSDPVQEEIFGPVEEVFAWSDYDEMIERANDVEYGLAAGVITQDLSKANRTARDIEAGNIWVNQYNDFPAGQPFGGYKHSGIGREQAKETLDHYSQTKTINMRL</sequence>
<accession>M0LSB8</accession>
<name>M0LSB8_9EURY</name>
<keyword evidence="3 5" id="KW-0560">Oxidoreductase</keyword>
<dbReference type="InterPro" id="IPR016161">
    <property type="entry name" value="Ald_DH/histidinol_DH"/>
</dbReference>
<feature type="active site" evidence="4">
    <location>
        <position position="275"/>
    </location>
</feature>
<dbReference type="FunFam" id="3.40.309.10:FF:000012">
    <property type="entry name" value="Betaine aldehyde dehydrogenase"/>
    <property type="match status" value="1"/>
</dbReference>
<reference evidence="8 9" key="1">
    <citation type="journal article" date="2014" name="PLoS Genet.">
        <title>Phylogenetically driven sequencing of extremely halophilic archaea reveals strategies for static and dynamic osmo-response.</title>
        <authorList>
            <person name="Becker E.A."/>
            <person name="Seitzer P.M."/>
            <person name="Tritt A."/>
            <person name="Larsen D."/>
            <person name="Krusor M."/>
            <person name="Yao A.I."/>
            <person name="Wu D."/>
            <person name="Madern D."/>
            <person name="Eisen J.A."/>
            <person name="Darling A.E."/>
            <person name="Facciotti M.T."/>
        </authorList>
    </citation>
    <scope>NUCLEOTIDE SEQUENCE [LARGE SCALE GENOMIC DNA]</scope>
    <source>
        <strain evidence="8 9">100A6</strain>
    </source>
</reference>
<dbReference type="PROSITE" id="PS00070">
    <property type="entry name" value="ALDEHYDE_DEHYDR_CYS"/>
    <property type="match status" value="1"/>
</dbReference>
<evidence type="ECO:0000313" key="8">
    <source>
        <dbReference type="EMBL" id="EMA36457.1"/>
    </source>
</evidence>
<dbReference type="PANTHER" id="PTHR11699">
    <property type="entry name" value="ALDEHYDE DEHYDROGENASE-RELATED"/>
    <property type="match status" value="1"/>
</dbReference>
<dbReference type="Gene3D" id="3.40.309.10">
    <property type="entry name" value="Aldehyde Dehydrogenase, Chain A, domain 2"/>
    <property type="match status" value="1"/>
</dbReference>
<evidence type="ECO:0000256" key="6">
    <source>
        <dbReference type="SAM" id="MobiDB-lite"/>
    </source>
</evidence>
<evidence type="ECO:0000256" key="3">
    <source>
        <dbReference type="ARBA" id="ARBA00023002"/>
    </source>
</evidence>
<dbReference type="RefSeq" id="WP_007695112.1">
    <property type="nucleotide sequence ID" value="NZ_AJRK01000424.1"/>
</dbReference>
<dbReference type="Pfam" id="PF00171">
    <property type="entry name" value="Aldedh"/>
    <property type="match status" value="1"/>
</dbReference>
<evidence type="ECO:0000256" key="1">
    <source>
        <dbReference type="ARBA" id="ARBA00009986"/>
    </source>
</evidence>
<comment type="caution">
    <text evidence="8">The sequence shown here is derived from an EMBL/GenBank/DDBJ whole genome shotgun (WGS) entry which is preliminary data.</text>
</comment>
<dbReference type="InterPro" id="IPR016160">
    <property type="entry name" value="Ald_DH_CS_CYS"/>
</dbReference>
<dbReference type="InterPro" id="IPR016163">
    <property type="entry name" value="Ald_DH_C"/>
</dbReference>
<comment type="similarity">
    <text evidence="1 5">Belongs to the aldehyde dehydrogenase family.</text>
</comment>
<dbReference type="OrthoDB" id="6342at2157"/>
<dbReference type="FunFam" id="3.40.605.10:FF:000007">
    <property type="entry name" value="NAD/NADP-dependent betaine aldehyde dehydrogenase"/>
    <property type="match status" value="1"/>
</dbReference>
<dbReference type="SUPFAM" id="SSF53720">
    <property type="entry name" value="ALDH-like"/>
    <property type="match status" value="1"/>
</dbReference>
<evidence type="ECO:0000256" key="2">
    <source>
        <dbReference type="ARBA" id="ARBA00011881"/>
    </source>
</evidence>
<dbReference type="Gene3D" id="3.40.605.10">
    <property type="entry name" value="Aldehyde Dehydrogenase, Chain A, domain 1"/>
    <property type="match status" value="1"/>
</dbReference>
<dbReference type="AlphaFoldDB" id="M0LSB8"/>
<dbReference type="PATRIC" id="fig|1132509.6.peg.3358"/>
<organism evidence="8 9">
    <name type="scientific">Halococcus hamelinensis 100A6</name>
    <dbReference type="NCBI Taxonomy" id="1132509"/>
    <lineage>
        <taxon>Archaea</taxon>
        <taxon>Methanobacteriati</taxon>
        <taxon>Methanobacteriota</taxon>
        <taxon>Stenosarchaea group</taxon>
        <taxon>Halobacteria</taxon>
        <taxon>Halobacteriales</taxon>
        <taxon>Halococcaceae</taxon>
        <taxon>Halococcus</taxon>
    </lineage>
</organism>
<dbReference type="EMBL" id="AOMB01000041">
    <property type="protein sequence ID" value="EMA36457.1"/>
    <property type="molecule type" value="Genomic_DNA"/>
</dbReference>
<protein>
    <submittedName>
        <fullName evidence="8">Aldehyde dehydrogenase (Acceptor)</fullName>
    </submittedName>
</protein>
<dbReference type="PROSITE" id="PS00687">
    <property type="entry name" value="ALDEHYDE_DEHYDR_GLU"/>
    <property type="match status" value="1"/>
</dbReference>
<dbReference type="InterPro" id="IPR029510">
    <property type="entry name" value="Ald_DH_CS_GLU"/>
</dbReference>
<dbReference type="SMR" id="M0LSB8"/>
<gene>
    <name evidence="8" type="ORF">C447_14396</name>
</gene>
<dbReference type="InterPro" id="IPR015590">
    <property type="entry name" value="Aldehyde_DH_dom"/>
</dbReference>
<evidence type="ECO:0000259" key="7">
    <source>
        <dbReference type="Pfam" id="PF00171"/>
    </source>
</evidence>
<dbReference type="InterPro" id="IPR016162">
    <property type="entry name" value="Ald_DH_N"/>
</dbReference>
<evidence type="ECO:0000313" key="9">
    <source>
        <dbReference type="Proteomes" id="UP000011566"/>
    </source>
</evidence>
<proteinExistence type="inferred from homology"/>
<feature type="compositionally biased region" description="Basic and acidic residues" evidence="6">
    <location>
        <begin position="1"/>
        <end position="33"/>
    </location>
</feature>
<evidence type="ECO:0000256" key="5">
    <source>
        <dbReference type="RuleBase" id="RU003345"/>
    </source>
</evidence>
<keyword evidence="9" id="KW-1185">Reference proteome</keyword>
<evidence type="ECO:0000256" key="4">
    <source>
        <dbReference type="PROSITE-ProRule" id="PRU10007"/>
    </source>
</evidence>
<feature type="region of interest" description="Disordered" evidence="6">
    <location>
        <begin position="1"/>
        <end position="34"/>
    </location>
</feature>
<dbReference type="Proteomes" id="UP000011566">
    <property type="component" value="Unassembled WGS sequence"/>
</dbReference>
<dbReference type="GO" id="GO:0016620">
    <property type="term" value="F:oxidoreductase activity, acting on the aldehyde or oxo group of donors, NAD or NADP as acceptor"/>
    <property type="evidence" value="ECO:0007669"/>
    <property type="project" value="InterPro"/>
</dbReference>
<dbReference type="eggNOG" id="arCOG01252">
    <property type="taxonomic scope" value="Archaea"/>
</dbReference>
<comment type="subunit">
    <text evidence="2">Homotetramer.</text>
</comment>
<feature type="domain" description="Aldehyde dehydrogenase" evidence="7">
    <location>
        <begin position="40"/>
        <end position="502"/>
    </location>
</feature>